<dbReference type="Proteomes" id="UP001283361">
    <property type="component" value="Unassembled WGS sequence"/>
</dbReference>
<reference evidence="1" key="1">
    <citation type="journal article" date="2023" name="G3 (Bethesda)">
        <title>A reference genome for the long-term kleptoplast-retaining sea slug Elysia crispata morphotype clarki.</title>
        <authorList>
            <person name="Eastman K.E."/>
            <person name="Pendleton A.L."/>
            <person name="Shaikh M.A."/>
            <person name="Suttiyut T."/>
            <person name="Ogas R."/>
            <person name="Tomko P."/>
            <person name="Gavelis G."/>
            <person name="Widhalm J.R."/>
            <person name="Wisecaver J.H."/>
        </authorList>
    </citation>
    <scope>NUCLEOTIDE SEQUENCE</scope>
    <source>
        <strain evidence="1">ECLA1</strain>
    </source>
</reference>
<keyword evidence="2" id="KW-1185">Reference proteome</keyword>
<evidence type="ECO:0000313" key="1">
    <source>
        <dbReference type="EMBL" id="KAK3802806.1"/>
    </source>
</evidence>
<comment type="caution">
    <text evidence="1">The sequence shown here is derived from an EMBL/GenBank/DDBJ whole genome shotgun (WGS) entry which is preliminary data.</text>
</comment>
<proteinExistence type="predicted"/>
<accession>A0AAE1BCH9</accession>
<dbReference type="AlphaFoldDB" id="A0AAE1BCH9"/>
<dbReference type="EMBL" id="JAWDGP010000216">
    <property type="protein sequence ID" value="KAK3802806.1"/>
    <property type="molecule type" value="Genomic_DNA"/>
</dbReference>
<name>A0AAE1BCH9_9GAST</name>
<protein>
    <submittedName>
        <fullName evidence="1">Uncharacterized protein</fullName>
    </submittedName>
</protein>
<sequence>MAYSFNRLATLWCHPSGAGPENNGFPIRLAVTKGYHWLLAHIRVSVIVQPAKTLHWGLPLSLGTSRYNPLLHATVVTPALKDLPQHESHELQTDKAQHFKARYFVLHNRFSSDSNLFELGRPMYTAHKGFRMHAVILIAHAPQSSWQTWVGF</sequence>
<gene>
    <name evidence="1" type="ORF">RRG08_012320</name>
</gene>
<evidence type="ECO:0000313" key="2">
    <source>
        <dbReference type="Proteomes" id="UP001283361"/>
    </source>
</evidence>
<organism evidence="1 2">
    <name type="scientific">Elysia crispata</name>
    <name type="common">lettuce slug</name>
    <dbReference type="NCBI Taxonomy" id="231223"/>
    <lineage>
        <taxon>Eukaryota</taxon>
        <taxon>Metazoa</taxon>
        <taxon>Spiralia</taxon>
        <taxon>Lophotrochozoa</taxon>
        <taxon>Mollusca</taxon>
        <taxon>Gastropoda</taxon>
        <taxon>Heterobranchia</taxon>
        <taxon>Euthyneura</taxon>
        <taxon>Panpulmonata</taxon>
        <taxon>Sacoglossa</taxon>
        <taxon>Placobranchoidea</taxon>
        <taxon>Plakobranchidae</taxon>
        <taxon>Elysia</taxon>
    </lineage>
</organism>